<sequence>SLLCAFLSCSSWGCCHKSTHSSCTSSSSWTSMCSAATLAQVSCQRCTASCAALSLSLCSMVSAMELS</sequence>
<evidence type="ECO:0000313" key="1">
    <source>
        <dbReference type="EMBL" id="MEQ2282932.1"/>
    </source>
</evidence>
<feature type="non-terminal residue" evidence="1">
    <location>
        <position position="67"/>
    </location>
</feature>
<dbReference type="EMBL" id="JAHRIP010009683">
    <property type="protein sequence ID" value="MEQ2282932.1"/>
    <property type="molecule type" value="Genomic_DNA"/>
</dbReference>
<proteinExistence type="predicted"/>
<gene>
    <name evidence="1" type="ORF">AMECASPLE_005936</name>
</gene>
<accession>A0ABV0XNC4</accession>
<protein>
    <submittedName>
        <fullName evidence="1">Uncharacterized protein</fullName>
    </submittedName>
</protein>
<evidence type="ECO:0000313" key="2">
    <source>
        <dbReference type="Proteomes" id="UP001469553"/>
    </source>
</evidence>
<dbReference type="Proteomes" id="UP001469553">
    <property type="component" value="Unassembled WGS sequence"/>
</dbReference>
<name>A0ABV0XNC4_9TELE</name>
<organism evidence="1 2">
    <name type="scientific">Ameca splendens</name>
    <dbReference type="NCBI Taxonomy" id="208324"/>
    <lineage>
        <taxon>Eukaryota</taxon>
        <taxon>Metazoa</taxon>
        <taxon>Chordata</taxon>
        <taxon>Craniata</taxon>
        <taxon>Vertebrata</taxon>
        <taxon>Euteleostomi</taxon>
        <taxon>Actinopterygii</taxon>
        <taxon>Neopterygii</taxon>
        <taxon>Teleostei</taxon>
        <taxon>Neoteleostei</taxon>
        <taxon>Acanthomorphata</taxon>
        <taxon>Ovalentaria</taxon>
        <taxon>Atherinomorphae</taxon>
        <taxon>Cyprinodontiformes</taxon>
        <taxon>Goodeidae</taxon>
        <taxon>Ameca</taxon>
    </lineage>
</organism>
<feature type="non-terminal residue" evidence="1">
    <location>
        <position position="1"/>
    </location>
</feature>
<comment type="caution">
    <text evidence="1">The sequence shown here is derived from an EMBL/GenBank/DDBJ whole genome shotgun (WGS) entry which is preliminary data.</text>
</comment>
<keyword evidence="2" id="KW-1185">Reference proteome</keyword>
<reference evidence="1 2" key="1">
    <citation type="submission" date="2021-06" db="EMBL/GenBank/DDBJ databases">
        <authorList>
            <person name="Palmer J.M."/>
        </authorList>
    </citation>
    <scope>NUCLEOTIDE SEQUENCE [LARGE SCALE GENOMIC DNA]</scope>
    <source>
        <strain evidence="1 2">AS_MEX2019</strain>
        <tissue evidence="1">Muscle</tissue>
    </source>
</reference>